<dbReference type="Proteomes" id="UP000318081">
    <property type="component" value="Chromosome"/>
</dbReference>
<feature type="transmembrane region" description="Helical" evidence="1">
    <location>
        <begin position="1629"/>
        <end position="1648"/>
    </location>
</feature>
<sequence length="2392" mass="256089">MNPLAIVIGLVFGVVSAAAFYGVSMITSGLFARPFYRTYSRVLIGICCVMLLAPGLRFLAASNPLAGAIGLAMTQYLAMAILGYGVYRFNRDFIKRVFLRRRTTTFFIFGTLAYATVVTLTFLHVAVGGTPSWAGHGHGLITSAHYGPLLVLLAVMLFDTDNRLKSLHNEPRRFSRFTFVGYAISFLGVSVSTVPIVADAFHRLSSMAVDSPWIQSVSAAEALLISIGLYGWLVWRYESIPPLFLLLLAIIAEYHVLVTQWVLQAFGPESWGLASLPLFAGITLLDHYFSHWDQRKRESDERRSIAGERSLDTMLESLRFATPFRIVQWGLAAALFGVTFWTHFYTPAVAPVWLGVTFAVYCVFFLLTSFVRRQPTLIYLAGGLAGLAAFFGVAPAGGPVATVVLAGIGSVAGLMAWAGERRGLKLCWRTPLVDVSMLASVCVIGLVFSRHIFGANPYHFHAVGMLDGIALAGSMLGCIACALQYRSQLPMYFLMIAAVTLIPVWSAGLGLLAAIAATWLDHTFAAGRRLSVGDRVRWFDRVGLPLADELPGLLSRPLSLGGIPLALLGLAISIVHVVQADFSGSVLWGAAIAALVLVLLTRNYREPWLYVTGILATYFAVGAVAQRYWFTDWAADEVVAGQMTILSAVSLLGWLVAGGCAWWCTAWLRRCAEEKESSVVANRAYYSGWLFHVTAIVAVVPLAGNWGVWLSTDLPLWTMGSASLVAILFALAASVYRTQLASYCSLTALTLAVFSGMESTTWMTVQTSTILAGLSLLAALVSCFGFKRLSDAGRSEQSSASWMIALPALPAEGLGLWIRPLATYALLCSPIAVLASMHSDATWSLSHLWIRPAPMTFALASVTFLLSTRAYRVGAIYVASVVLAFAAIHSAAQVGLNEGWLGDDGNGVHLLVGSVIALSSCLIAITVTWAINRRLSRVDPSRESDLRANREFYSGILQHLALLLAASCLIGLSGMCFFDSASFAASAPLHSLTAVVLTVAFGISGIIYQSRLQTYAALGSVLIAVLAGVALWVGPSEHLADQTLAMALMASVFGIASWCWLPAEGTGADGEGEGRSGGMAWRLIRCWEHPPLPLVSRDRTLWTKPLAQTSTVVAAATLVPLAMHWGQMPIWMAVQPIFLASLVWLIATFTYGFGMLAVLDQAATSSGRAGGRMRCDAIERRLLYVAAVLTFGVGVHLTTHFTTLAMLTDRIAMAWHLVLAASLLLAGWCLAAVVSMHLAVSADGDAEDSSRRQSRELYSGLLQHLVATIGVLVLLGAVMLGLAGNELSLPLALSCGILVVVFALSGGTYRTQFGSYLSLASLGLMVVHLVLFAPGRWDVGGWGPDAAMVAAANSLLGLVLITIAVASDRAVSHRKGVDGSESTGGRRLPPSIWTTLRLPLQGDSWSSLWFQPLCHAAVLFAQIGVTIVLVQIVWQGTWAGWAMPGFVTLIVAGMVCAIAAKLYDNALLTYLAAALAVVSIFPWFPGGGGTDPRVGVTWSLIAIVFWVVGYGCERLGGATSEHPRNNASDSPLVRIYERPLIRSSAVLAIIAIAQSLYAWKVDSPTASLVPMLVASGIGTLTLLLGARSMNVLHRFSLGRLLVYLACLAVTVCVLVVASTNAGVLSIGPAAALTALFLSGAGLLTMEWGRIESVTKPHRAAGIVTFARPLSNFAVGLAMAASLAAILIAIGTAGYDTGPVLITSFAPWVQRLALGPIALTLTLAAVVSLLTVRASRKVIWLDVAVVLGSTGPLLLVNDAMGWSAASLMFIALIAMNGLVVMARLVKFGSQRVQSWLGLSDACCERSFYRWPLVVASGCLLVQSVSLLLIRSGVAEPDPNWNWLLGGGLCVALFFHVIYLRPHPALVHLLIASTVISFFGACLKRGWDVTPDVALSVMGLVWGMIAVPLNRSVGKRMLSILRLPITATEEAAMGRALVGWAMGMTSLAVAITFPIFRIVRPDFPNLTVTLLLASISCLLTGVSWRNVYATIASAILLPIGLVATVVLYGDPMLSRDFAALATAGFALGYVAIEFGFRCHANSNAGASDASVDDYTRGVSRSLITLSHVIASVAVVITAASMTMLNPSPVFAIAMALVAASWLWMAWESGRELLVYLSVAAIFASLIYLCTSLLGIAFERSTLGAFSVVGYSFLLYGANILIGRSQNPRAGVFLNPTYHMALLSPVVLMLVTPLDQKAVAAFTSLAAGSFYLVVSHRTHARWTVYVAAALFNLAIYLWIPEAKQWTGLAQVYVIPAAVTVLIFAQLHRKDLKPRALSGIRSAAAGAILAVSTFEVFFQEDAGLTQFIVVLMLSLIGIATGISLRIRPFVSIGIAFLVINVLGQLGLQFHREGGVIRAVILIGFGMLVLLAMIFFNIHRERILRRYRGFVADENWS</sequence>
<feature type="transmembrane region" description="Helical" evidence="1">
    <location>
        <begin position="42"/>
        <end position="60"/>
    </location>
</feature>
<evidence type="ECO:0000313" key="2">
    <source>
        <dbReference type="EMBL" id="QDV87537.1"/>
    </source>
</evidence>
<feature type="transmembrane region" description="Helical" evidence="1">
    <location>
        <begin position="2195"/>
        <end position="2212"/>
    </location>
</feature>
<keyword evidence="1" id="KW-1133">Transmembrane helix</keyword>
<feature type="transmembrane region" description="Helical" evidence="1">
    <location>
        <begin position="1989"/>
        <end position="2009"/>
    </location>
</feature>
<feature type="transmembrane region" description="Helical" evidence="1">
    <location>
        <begin position="242"/>
        <end position="264"/>
    </location>
</feature>
<protein>
    <submittedName>
        <fullName evidence="2">Uncharacterized protein</fullName>
    </submittedName>
</protein>
<feature type="transmembrane region" description="Helical" evidence="1">
    <location>
        <begin position="492"/>
        <end position="520"/>
    </location>
</feature>
<feature type="transmembrane region" description="Helical" evidence="1">
    <location>
        <begin position="2140"/>
        <end position="2158"/>
    </location>
</feature>
<feature type="transmembrane region" description="Helical" evidence="1">
    <location>
        <begin position="106"/>
        <end position="127"/>
    </location>
</feature>
<feature type="transmembrane region" description="Helical" evidence="1">
    <location>
        <begin position="1346"/>
        <end position="1366"/>
    </location>
</feature>
<feature type="transmembrane region" description="Helical" evidence="1">
    <location>
        <begin position="2300"/>
        <end position="2318"/>
    </location>
</feature>
<feature type="transmembrane region" description="Helical" evidence="1">
    <location>
        <begin position="350"/>
        <end position="370"/>
    </location>
</feature>
<reference evidence="2 3" key="1">
    <citation type="submission" date="2019-02" db="EMBL/GenBank/DDBJ databases">
        <title>Deep-cultivation of Planctomycetes and their phenomic and genomic characterization uncovers novel biology.</title>
        <authorList>
            <person name="Wiegand S."/>
            <person name="Jogler M."/>
            <person name="Boedeker C."/>
            <person name="Pinto D."/>
            <person name="Vollmers J."/>
            <person name="Rivas-Marin E."/>
            <person name="Kohn T."/>
            <person name="Peeters S.H."/>
            <person name="Heuer A."/>
            <person name="Rast P."/>
            <person name="Oberbeckmann S."/>
            <person name="Bunk B."/>
            <person name="Jeske O."/>
            <person name="Meyerdierks A."/>
            <person name="Storesund J.E."/>
            <person name="Kallscheuer N."/>
            <person name="Luecker S."/>
            <person name="Lage O.M."/>
            <person name="Pohl T."/>
            <person name="Merkel B.J."/>
            <person name="Hornburger P."/>
            <person name="Mueller R.-W."/>
            <person name="Bruemmer F."/>
            <person name="Labrenz M."/>
            <person name="Spormann A.M."/>
            <person name="Op den Camp H."/>
            <person name="Overmann J."/>
            <person name="Amann R."/>
            <person name="Jetten M.S.M."/>
            <person name="Mascher T."/>
            <person name="Medema M.H."/>
            <person name="Devos D.P."/>
            <person name="Kaster A.-K."/>
            <person name="Ovreas L."/>
            <person name="Rohde M."/>
            <person name="Galperin M.Y."/>
            <person name="Jogler C."/>
        </authorList>
    </citation>
    <scope>NUCLEOTIDE SEQUENCE [LARGE SCALE GENOMIC DNA]</scope>
    <source>
        <strain evidence="2 3">TBK1r</strain>
    </source>
</reference>
<feature type="transmembrane region" description="Helical" evidence="1">
    <location>
        <begin position="849"/>
        <end position="867"/>
    </location>
</feature>
<feature type="transmembrane region" description="Helical" evidence="1">
    <location>
        <begin position="1761"/>
        <end position="1784"/>
    </location>
</feature>
<gene>
    <name evidence="2" type="ORF">TBK1r_65680</name>
</gene>
<feature type="transmembrane region" description="Helical" evidence="1">
    <location>
        <begin position="816"/>
        <end position="837"/>
    </location>
</feature>
<feature type="transmembrane region" description="Helical" evidence="1">
    <location>
        <begin position="6"/>
        <end position="30"/>
    </location>
</feature>
<feature type="transmembrane region" description="Helical" evidence="1">
    <location>
        <begin position="1039"/>
        <end position="1061"/>
    </location>
</feature>
<feature type="transmembrane region" description="Helical" evidence="1">
    <location>
        <begin position="1316"/>
        <end position="1334"/>
    </location>
</feature>
<feature type="transmembrane region" description="Helical" evidence="1">
    <location>
        <begin position="1738"/>
        <end position="1755"/>
    </location>
</feature>
<feature type="transmembrane region" description="Helical" evidence="1">
    <location>
        <begin position="2219"/>
        <end position="2236"/>
    </location>
</feature>
<evidence type="ECO:0000256" key="1">
    <source>
        <dbReference type="SAM" id="Phobius"/>
    </source>
</evidence>
<feature type="transmembrane region" description="Helical" evidence="1">
    <location>
        <begin position="1213"/>
        <end position="1240"/>
    </location>
</feature>
<feature type="transmembrane region" description="Helical" evidence="1">
    <location>
        <begin position="645"/>
        <end position="668"/>
    </location>
</feature>
<feature type="transmembrane region" description="Helical" evidence="1">
    <location>
        <begin position="1289"/>
        <end position="1309"/>
    </location>
</feature>
<feature type="transmembrane region" description="Helical" evidence="1">
    <location>
        <begin position="1805"/>
        <end position="1827"/>
    </location>
</feature>
<name>A0ABX5Y0Q6_9BACT</name>
<feature type="transmembrane region" description="Helical" evidence="1">
    <location>
        <begin position="1864"/>
        <end position="1885"/>
    </location>
</feature>
<feature type="transmembrane region" description="Helical" evidence="1">
    <location>
        <begin position="1261"/>
        <end position="1283"/>
    </location>
</feature>
<feature type="transmembrane region" description="Helical" evidence="1">
    <location>
        <begin position="2170"/>
        <end position="2189"/>
    </location>
</feature>
<feature type="transmembrane region" description="Helical" evidence="1">
    <location>
        <begin position="582"/>
        <end position="600"/>
    </location>
</feature>
<feature type="transmembrane region" description="Helical" evidence="1">
    <location>
        <begin position="465"/>
        <end position="485"/>
    </location>
</feature>
<feature type="transmembrane region" description="Helical" evidence="1">
    <location>
        <begin position="1015"/>
        <end position="1033"/>
    </location>
</feature>
<feature type="transmembrane region" description="Helical" evidence="1">
    <location>
        <begin position="763"/>
        <end position="786"/>
    </location>
</feature>
<feature type="transmembrane region" description="Helical" evidence="1">
    <location>
        <begin position="714"/>
        <end position="733"/>
    </location>
</feature>
<keyword evidence="1" id="KW-0812">Transmembrane</keyword>
<feature type="transmembrane region" description="Helical" evidence="1">
    <location>
        <begin position="1413"/>
        <end position="1434"/>
    </location>
</feature>
<feature type="transmembrane region" description="Helical" evidence="1">
    <location>
        <begin position="377"/>
        <end position="394"/>
    </location>
</feature>
<evidence type="ECO:0000313" key="3">
    <source>
        <dbReference type="Proteomes" id="UP000318081"/>
    </source>
</evidence>
<feature type="transmembrane region" description="Helical" evidence="1">
    <location>
        <begin position="2351"/>
        <end position="2373"/>
    </location>
</feature>
<feature type="transmembrane region" description="Helical" evidence="1">
    <location>
        <begin position="1565"/>
        <end position="1585"/>
    </location>
</feature>
<feature type="transmembrane region" description="Helical" evidence="1">
    <location>
        <begin position="1496"/>
        <end position="1512"/>
    </location>
</feature>
<feature type="transmembrane region" description="Helical" evidence="1">
    <location>
        <begin position="66"/>
        <end position="86"/>
    </location>
</feature>
<feature type="transmembrane region" description="Helical" evidence="1">
    <location>
        <begin position="1963"/>
        <end position="1982"/>
    </location>
</feature>
<feature type="transmembrane region" description="Helical" evidence="1">
    <location>
        <begin position="1106"/>
        <end position="1125"/>
    </location>
</feature>
<feature type="transmembrane region" description="Helical" evidence="1">
    <location>
        <begin position="2015"/>
        <end position="2034"/>
    </location>
</feature>
<feature type="transmembrane region" description="Helical" evidence="1">
    <location>
        <begin position="689"/>
        <end position="708"/>
    </location>
</feature>
<feature type="transmembrane region" description="Helical" evidence="1">
    <location>
        <begin position="179"/>
        <end position="201"/>
    </location>
</feature>
<keyword evidence="1" id="KW-0472">Membrane</keyword>
<feature type="transmembrane region" description="Helical" evidence="1">
    <location>
        <begin position="1839"/>
        <end position="1857"/>
    </location>
</feature>
<feature type="transmembrane region" description="Helical" evidence="1">
    <location>
        <begin position="2111"/>
        <end position="2134"/>
    </location>
</feature>
<feature type="transmembrane region" description="Helical" evidence="1">
    <location>
        <begin position="2060"/>
        <end position="2081"/>
    </location>
</feature>
<feature type="transmembrane region" description="Helical" evidence="1">
    <location>
        <begin position="431"/>
        <end position="453"/>
    </location>
</feature>
<feature type="transmembrane region" description="Helical" evidence="1">
    <location>
        <begin position="270"/>
        <end position="289"/>
    </location>
</feature>
<feature type="transmembrane region" description="Helical" evidence="1">
    <location>
        <begin position="1540"/>
        <end position="1559"/>
    </location>
</feature>
<feature type="transmembrane region" description="Helical" evidence="1">
    <location>
        <begin position="400"/>
        <end position="419"/>
    </location>
</feature>
<feature type="transmembrane region" description="Helical" evidence="1">
    <location>
        <begin position="1467"/>
        <end position="1484"/>
    </location>
</feature>
<feature type="transmembrane region" description="Helical" evidence="1">
    <location>
        <begin position="1597"/>
        <end position="1617"/>
    </location>
</feature>
<feature type="transmembrane region" description="Helical" evidence="1">
    <location>
        <begin position="1932"/>
        <end position="1957"/>
    </location>
</feature>
<feature type="transmembrane region" description="Helical" evidence="1">
    <location>
        <begin position="740"/>
        <end position="757"/>
    </location>
</feature>
<feature type="transmembrane region" description="Helical" evidence="1">
    <location>
        <begin position="1440"/>
        <end position="1460"/>
    </location>
</feature>
<feature type="transmembrane region" description="Helical" evidence="1">
    <location>
        <begin position="139"/>
        <end position="158"/>
    </location>
</feature>
<feature type="transmembrane region" description="Helical" evidence="1">
    <location>
        <begin position="607"/>
        <end position="625"/>
    </location>
</feature>
<proteinExistence type="predicted"/>
<feature type="transmembrane region" description="Helical" evidence="1">
    <location>
        <begin position="987"/>
        <end position="1008"/>
    </location>
</feature>
<feature type="transmembrane region" description="Helical" evidence="1">
    <location>
        <begin position="2087"/>
        <end position="2104"/>
    </location>
</feature>
<feature type="transmembrane region" description="Helical" evidence="1">
    <location>
        <begin position="326"/>
        <end position="344"/>
    </location>
</feature>
<feature type="transmembrane region" description="Helical" evidence="1">
    <location>
        <begin position="1891"/>
        <end position="1911"/>
    </location>
</feature>
<organism evidence="2 3">
    <name type="scientific">Stieleria magnilauensis</name>
    <dbReference type="NCBI Taxonomy" id="2527963"/>
    <lineage>
        <taxon>Bacteria</taxon>
        <taxon>Pseudomonadati</taxon>
        <taxon>Planctomycetota</taxon>
        <taxon>Planctomycetia</taxon>
        <taxon>Pirellulales</taxon>
        <taxon>Pirellulaceae</taxon>
        <taxon>Stieleria</taxon>
    </lineage>
</organism>
<feature type="transmembrane region" description="Helical" evidence="1">
    <location>
        <begin position="874"/>
        <end position="896"/>
    </location>
</feature>
<feature type="transmembrane region" description="Helical" evidence="1">
    <location>
        <begin position="2275"/>
        <end position="2294"/>
    </location>
</feature>
<keyword evidence="3" id="KW-1185">Reference proteome</keyword>
<accession>A0ABX5Y0Q6</accession>
<feature type="transmembrane region" description="Helical" evidence="1">
    <location>
        <begin position="1182"/>
        <end position="1207"/>
    </location>
</feature>
<feature type="transmembrane region" description="Helical" evidence="1">
    <location>
        <begin position="952"/>
        <end position="975"/>
    </location>
</feature>
<feature type="transmembrane region" description="Helical" evidence="1">
    <location>
        <begin position="213"/>
        <end position="235"/>
    </location>
</feature>
<dbReference type="EMBL" id="CP036432">
    <property type="protein sequence ID" value="QDV87537.1"/>
    <property type="molecule type" value="Genomic_DNA"/>
</dbReference>
<feature type="transmembrane region" description="Helical" evidence="1">
    <location>
        <begin position="1137"/>
        <end position="1159"/>
    </location>
</feature>
<feature type="transmembrane region" description="Helical" evidence="1">
    <location>
        <begin position="908"/>
        <end position="931"/>
    </location>
</feature>
<feature type="transmembrane region" description="Helical" evidence="1">
    <location>
        <begin position="2242"/>
        <end position="2263"/>
    </location>
</feature>
<feature type="transmembrane region" description="Helical" evidence="1">
    <location>
        <begin position="2325"/>
        <end position="2345"/>
    </location>
</feature>
<feature type="transmembrane region" description="Helical" evidence="1">
    <location>
        <begin position="1669"/>
        <end position="1692"/>
    </location>
</feature>
<feature type="transmembrane region" description="Helical" evidence="1">
    <location>
        <begin position="1712"/>
        <end position="1731"/>
    </location>
</feature>